<dbReference type="EMBL" id="FNYH01000002">
    <property type="protein sequence ID" value="SEI46852.1"/>
    <property type="molecule type" value="Genomic_DNA"/>
</dbReference>
<dbReference type="CDD" id="cd02968">
    <property type="entry name" value="SCO"/>
    <property type="match status" value="1"/>
</dbReference>
<dbReference type="Pfam" id="PF02630">
    <property type="entry name" value="SCO1-SenC"/>
    <property type="match status" value="1"/>
</dbReference>
<feature type="binding site" evidence="3">
    <location>
        <position position="73"/>
    </location>
    <ligand>
        <name>Cu cation</name>
        <dbReference type="ChEBI" id="CHEBI:23378"/>
    </ligand>
</feature>
<keyword evidence="7" id="KW-1185">Reference proteome</keyword>
<evidence type="ECO:0000313" key="6">
    <source>
        <dbReference type="EMBL" id="SEI46852.1"/>
    </source>
</evidence>
<dbReference type="GO" id="GO:0046872">
    <property type="term" value="F:metal ion binding"/>
    <property type="evidence" value="ECO:0007669"/>
    <property type="project" value="UniProtKB-KW"/>
</dbReference>
<dbReference type="InterPro" id="IPR036249">
    <property type="entry name" value="Thioredoxin-like_sf"/>
</dbReference>
<keyword evidence="3" id="KW-0479">Metal-binding</keyword>
<evidence type="ECO:0000256" key="1">
    <source>
        <dbReference type="ARBA" id="ARBA00010996"/>
    </source>
</evidence>
<dbReference type="PANTHER" id="PTHR12151:SF25">
    <property type="entry name" value="LINALOOL DEHYDRATASE_ISOMERASE DOMAIN-CONTAINING PROTEIN"/>
    <property type="match status" value="1"/>
</dbReference>
<evidence type="ECO:0000256" key="3">
    <source>
        <dbReference type="PIRSR" id="PIRSR603782-1"/>
    </source>
</evidence>
<keyword evidence="2 3" id="KW-0186">Copper</keyword>
<feature type="binding site" evidence="3">
    <location>
        <position position="77"/>
    </location>
    <ligand>
        <name>Cu cation</name>
        <dbReference type="ChEBI" id="CHEBI:23378"/>
    </ligand>
</feature>
<dbReference type="STRING" id="64971.SAMN05421831_102184"/>
<gene>
    <name evidence="6" type="ORF">SAMN05421831_102184</name>
</gene>
<feature type="domain" description="Thioredoxin" evidence="5">
    <location>
        <begin position="36"/>
        <end position="203"/>
    </location>
</feature>
<dbReference type="OrthoDB" id="9790194at2"/>
<dbReference type="PROSITE" id="PS51352">
    <property type="entry name" value="THIOREDOXIN_2"/>
    <property type="match status" value="1"/>
</dbReference>
<dbReference type="Gene3D" id="3.40.30.10">
    <property type="entry name" value="Glutaredoxin"/>
    <property type="match status" value="1"/>
</dbReference>
<dbReference type="InterPro" id="IPR013766">
    <property type="entry name" value="Thioredoxin_domain"/>
</dbReference>
<feature type="disulfide bond" description="Redox-active" evidence="4">
    <location>
        <begin position="73"/>
        <end position="77"/>
    </location>
</feature>
<dbReference type="Proteomes" id="UP000242999">
    <property type="component" value="Unassembled WGS sequence"/>
</dbReference>
<accession>A0A1H6R6Q0</accession>
<keyword evidence="4" id="KW-1015">Disulfide bond</keyword>
<evidence type="ECO:0000259" key="5">
    <source>
        <dbReference type="PROSITE" id="PS51352"/>
    </source>
</evidence>
<dbReference type="PANTHER" id="PTHR12151">
    <property type="entry name" value="ELECTRON TRANSPORT PROTIN SCO1/SENC FAMILY MEMBER"/>
    <property type="match status" value="1"/>
</dbReference>
<dbReference type="AlphaFoldDB" id="A0A1H6R6Q0"/>
<feature type="binding site" evidence="3">
    <location>
        <position position="164"/>
    </location>
    <ligand>
        <name>Cu cation</name>
        <dbReference type="ChEBI" id="CHEBI:23378"/>
    </ligand>
</feature>
<proteinExistence type="inferred from homology"/>
<dbReference type="RefSeq" id="WP_093308528.1">
    <property type="nucleotide sequence ID" value="NZ_FNYH01000002.1"/>
</dbReference>
<dbReference type="FunFam" id="3.40.30.10:FF:000013">
    <property type="entry name" value="Blast:Protein SCO1 homolog, mitochondrial"/>
    <property type="match status" value="1"/>
</dbReference>
<evidence type="ECO:0000256" key="4">
    <source>
        <dbReference type="PIRSR" id="PIRSR603782-2"/>
    </source>
</evidence>
<protein>
    <submittedName>
        <fullName evidence="6">Protein SCO1/2</fullName>
    </submittedName>
</protein>
<evidence type="ECO:0000256" key="2">
    <source>
        <dbReference type="ARBA" id="ARBA00023008"/>
    </source>
</evidence>
<sequence>MLSSSRLRLLLLITSLALAGIFLGRIIYINMASQEAYTLPSGGDFQLKSAQGPVSLSQYPQKAIVVYFGYTYCPDICPTSLMTFSQAMQNLTPEEAARVQGIFISVDPERDHPERLASYVDFFDTRLIGATGSQAQIDQLTRAYGAFYRKVELPDSAMGYAIDHSSNLYIVNSQGDMLGVIPHSHQAQPLVDTLRKVLAQPHLL</sequence>
<name>A0A1H6R6Q0_9GAMM</name>
<reference evidence="7" key="1">
    <citation type="submission" date="2016-10" db="EMBL/GenBank/DDBJ databases">
        <authorList>
            <person name="Varghese N."/>
            <person name="Submissions S."/>
        </authorList>
    </citation>
    <scope>NUCLEOTIDE SEQUENCE [LARGE SCALE GENOMIC DNA]</scope>
    <source>
        <strain evidence="7">DSM 7165</strain>
    </source>
</reference>
<organism evidence="6 7">
    <name type="scientific">Allopseudospirillum japonicum</name>
    <dbReference type="NCBI Taxonomy" id="64971"/>
    <lineage>
        <taxon>Bacteria</taxon>
        <taxon>Pseudomonadati</taxon>
        <taxon>Pseudomonadota</taxon>
        <taxon>Gammaproteobacteria</taxon>
        <taxon>Oceanospirillales</taxon>
        <taxon>Oceanospirillaceae</taxon>
        <taxon>Allopseudospirillum</taxon>
    </lineage>
</organism>
<evidence type="ECO:0000313" key="7">
    <source>
        <dbReference type="Proteomes" id="UP000242999"/>
    </source>
</evidence>
<comment type="similarity">
    <text evidence="1">Belongs to the SCO1/2 family.</text>
</comment>
<dbReference type="InterPro" id="IPR003782">
    <property type="entry name" value="SCO1/SenC"/>
</dbReference>
<dbReference type="SUPFAM" id="SSF52833">
    <property type="entry name" value="Thioredoxin-like"/>
    <property type="match status" value="1"/>
</dbReference>